<evidence type="ECO:0008006" key="3">
    <source>
        <dbReference type="Google" id="ProtNLM"/>
    </source>
</evidence>
<proteinExistence type="predicted"/>
<evidence type="ECO:0000313" key="1">
    <source>
        <dbReference type="EMBL" id="SLN28725.1"/>
    </source>
</evidence>
<reference evidence="1 2" key="1">
    <citation type="submission" date="2017-03" db="EMBL/GenBank/DDBJ databases">
        <authorList>
            <person name="Afonso C.L."/>
            <person name="Miller P.J."/>
            <person name="Scott M.A."/>
            <person name="Spackman E."/>
            <person name="Goraichik I."/>
            <person name="Dimitrov K.M."/>
            <person name="Suarez D.L."/>
            <person name="Swayne D.E."/>
        </authorList>
    </citation>
    <scope>NUCLEOTIDE SEQUENCE [LARGE SCALE GENOMIC DNA]</scope>
    <source>
        <strain evidence="1 2">CECT 8625</strain>
    </source>
</reference>
<accession>A0A1X6YQZ9</accession>
<name>A0A1X6YQZ9_9RHOB</name>
<protein>
    <recommendedName>
        <fullName evidence="3">Glyceraldehyde-3-phosphate dehydrogenase</fullName>
    </recommendedName>
</protein>
<gene>
    <name evidence="1" type="ORF">ROJ8625_01221</name>
</gene>
<dbReference type="EMBL" id="FWFK01000002">
    <property type="protein sequence ID" value="SLN28725.1"/>
    <property type="molecule type" value="Genomic_DNA"/>
</dbReference>
<dbReference type="AlphaFoldDB" id="A0A1X6YQZ9"/>
<dbReference type="Proteomes" id="UP000193570">
    <property type="component" value="Unassembled WGS sequence"/>
</dbReference>
<evidence type="ECO:0000313" key="2">
    <source>
        <dbReference type="Proteomes" id="UP000193570"/>
    </source>
</evidence>
<sequence length="47" mass="5297">MTNGIALFLGLAVLTAIVADMVLWQSEHLTFLARRSLALIDWIAVWR</sequence>
<organism evidence="1 2">
    <name type="scientific">Roseivivax jejudonensis</name>
    <dbReference type="NCBI Taxonomy" id="1529041"/>
    <lineage>
        <taxon>Bacteria</taxon>
        <taxon>Pseudomonadati</taxon>
        <taxon>Pseudomonadota</taxon>
        <taxon>Alphaproteobacteria</taxon>
        <taxon>Rhodobacterales</taxon>
        <taxon>Roseobacteraceae</taxon>
        <taxon>Roseivivax</taxon>
    </lineage>
</organism>
<keyword evidence="2" id="KW-1185">Reference proteome</keyword>
<dbReference type="RefSeq" id="WP_200813290.1">
    <property type="nucleotide sequence ID" value="NZ_FWFK01000002.1"/>
</dbReference>